<dbReference type="Proteomes" id="UP001595776">
    <property type="component" value="Unassembled WGS sequence"/>
</dbReference>
<dbReference type="InterPro" id="IPR009492">
    <property type="entry name" value="TniQ"/>
</dbReference>
<protein>
    <submittedName>
        <fullName evidence="2">TniQ family protein</fullName>
    </submittedName>
</protein>
<name>A0ABV8UB89_9PROT</name>
<proteinExistence type="predicted"/>
<sequence length="326" mass="38335">MSYLDTGRRLPVIVAPEQGESMTSWLERLAEIHQFPSVLQFLRAAPINWRGPIPRDFDRRARGELRDLLSKVTGLEPEELPKILQDKYYLMRYNLRKVACLMCWLEDMDQGRPLYRRGEWSLVFETCCRRHRFPLLDLPVSLKGQKKFKHLVRRKFGEFKAVQKDNKEIIDTLIRFSEGMSWFDRSDTDQWLLLEYLSEVFFEINEDLRGWASDGIGRVRLGIYKLIERGILTRPYVFASPLRPATQLRERFQHDQTMGIWRLAPDGIPYIGFRRQIFFAAIVAFAGAGAPRHQGMQYHAGVTRRVWMPEHFNTMIGISRKALQLD</sequence>
<organism evidence="2 3">
    <name type="scientific">Kordiimonas lipolytica</name>
    <dbReference type="NCBI Taxonomy" id="1662421"/>
    <lineage>
        <taxon>Bacteria</taxon>
        <taxon>Pseudomonadati</taxon>
        <taxon>Pseudomonadota</taxon>
        <taxon>Alphaproteobacteria</taxon>
        <taxon>Kordiimonadales</taxon>
        <taxon>Kordiimonadaceae</taxon>
        <taxon>Kordiimonas</taxon>
    </lineage>
</organism>
<evidence type="ECO:0000313" key="2">
    <source>
        <dbReference type="EMBL" id="MFC4347959.1"/>
    </source>
</evidence>
<dbReference type="Pfam" id="PF06527">
    <property type="entry name" value="TniQ"/>
    <property type="match status" value="1"/>
</dbReference>
<keyword evidence="3" id="KW-1185">Reference proteome</keyword>
<comment type="caution">
    <text evidence="2">The sequence shown here is derived from an EMBL/GenBank/DDBJ whole genome shotgun (WGS) entry which is preliminary data.</text>
</comment>
<reference evidence="3" key="1">
    <citation type="journal article" date="2019" name="Int. J. Syst. Evol. Microbiol.">
        <title>The Global Catalogue of Microorganisms (GCM) 10K type strain sequencing project: providing services to taxonomists for standard genome sequencing and annotation.</title>
        <authorList>
            <consortium name="The Broad Institute Genomics Platform"/>
            <consortium name="The Broad Institute Genome Sequencing Center for Infectious Disease"/>
            <person name="Wu L."/>
            <person name="Ma J."/>
        </authorList>
    </citation>
    <scope>NUCLEOTIDE SEQUENCE [LARGE SCALE GENOMIC DNA]</scope>
    <source>
        <strain evidence="3">CGMCC 1.15304</strain>
    </source>
</reference>
<evidence type="ECO:0000313" key="3">
    <source>
        <dbReference type="Proteomes" id="UP001595776"/>
    </source>
</evidence>
<dbReference type="EMBL" id="JBHSCR010000005">
    <property type="protein sequence ID" value="MFC4347959.1"/>
    <property type="molecule type" value="Genomic_DNA"/>
</dbReference>
<feature type="domain" description="TniQ" evidence="1">
    <location>
        <begin position="11"/>
        <end position="135"/>
    </location>
</feature>
<gene>
    <name evidence="2" type="ORF">ACFO5Q_08895</name>
</gene>
<accession>A0ABV8UB89</accession>
<evidence type="ECO:0000259" key="1">
    <source>
        <dbReference type="Pfam" id="PF06527"/>
    </source>
</evidence>
<dbReference type="RefSeq" id="WP_068151975.1">
    <property type="nucleotide sequence ID" value="NZ_JBHSCR010000005.1"/>
</dbReference>